<gene>
    <name evidence="7" type="ORF">BYL167_LOCUS13453</name>
    <name evidence="3" type="ORF">CJN711_LOCUS18605</name>
    <name evidence="8" type="ORF">GIL414_LOCUS12315</name>
    <name evidence="2" type="ORF">KQP761_LOCUS823</name>
    <name evidence="4" type="ORF">MBJ925_LOCUS923</name>
    <name evidence="9" type="ORF">OVN521_LOCUS26456</name>
    <name evidence="6" type="ORF">SMN809_LOCUS9020</name>
    <name evidence="5" type="ORF">WKI299_LOCUS5568</name>
</gene>
<feature type="domain" description="DUF4440" evidence="1">
    <location>
        <begin position="6"/>
        <end position="106"/>
    </location>
</feature>
<dbReference type="EMBL" id="CAJOBI010002845">
    <property type="protein sequence ID" value="CAF3946670.1"/>
    <property type="molecule type" value="Genomic_DNA"/>
</dbReference>
<proteinExistence type="predicted"/>
<accession>A0A816MUP1</accession>
<dbReference type="EMBL" id="CAJNRF010001558">
    <property type="protein sequence ID" value="CAF2017292.1"/>
    <property type="molecule type" value="Genomic_DNA"/>
</dbReference>
<name>A0A816MUP1_9BILA</name>
<dbReference type="Proteomes" id="UP000663834">
    <property type="component" value="Unassembled WGS sequence"/>
</dbReference>
<dbReference type="EMBL" id="CAJNRE010000061">
    <property type="protein sequence ID" value="CAF1913022.1"/>
    <property type="molecule type" value="Genomic_DNA"/>
</dbReference>
<dbReference type="Gene3D" id="3.10.450.50">
    <property type="match status" value="1"/>
</dbReference>
<protein>
    <recommendedName>
        <fullName evidence="1">DUF4440 domain-containing protein</fullName>
    </recommendedName>
</protein>
<evidence type="ECO:0000313" key="6">
    <source>
        <dbReference type="EMBL" id="CAF3946670.1"/>
    </source>
</evidence>
<evidence type="ECO:0000313" key="9">
    <source>
        <dbReference type="EMBL" id="CAF4202337.1"/>
    </source>
</evidence>
<comment type="caution">
    <text evidence="5">The sequence shown here is derived from an EMBL/GenBank/DDBJ whole genome shotgun (WGS) entry which is preliminary data.</text>
</comment>
<dbReference type="Proteomes" id="UP000663856">
    <property type="component" value="Unassembled WGS sequence"/>
</dbReference>
<dbReference type="InterPro" id="IPR027843">
    <property type="entry name" value="DUF4440"/>
</dbReference>
<evidence type="ECO:0000313" key="5">
    <source>
        <dbReference type="EMBL" id="CAF2017292.1"/>
    </source>
</evidence>
<dbReference type="AlphaFoldDB" id="A0A816MUP1"/>
<dbReference type="InterPro" id="IPR032710">
    <property type="entry name" value="NTF2-like_dom_sf"/>
</dbReference>
<dbReference type="Pfam" id="PF14534">
    <property type="entry name" value="DUF4440"/>
    <property type="match status" value="1"/>
</dbReference>
<dbReference type="Proteomes" id="UP000676336">
    <property type="component" value="Unassembled WGS sequence"/>
</dbReference>
<reference evidence="5" key="1">
    <citation type="submission" date="2021-02" db="EMBL/GenBank/DDBJ databases">
        <authorList>
            <person name="Nowell W R."/>
        </authorList>
    </citation>
    <scope>NUCLEOTIDE SEQUENCE</scope>
</reference>
<dbReference type="Proteomes" id="UP000681720">
    <property type="component" value="Unassembled WGS sequence"/>
</dbReference>
<dbReference type="SUPFAM" id="SSF54427">
    <property type="entry name" value="NTF2-like"/>
    <property type="match status" value="1"/>
</dbReference>
<dbReference type="Proteomes" id="UP000663866">
    <property type="component" value="Unassembled WGS sequence"/>
</dbReference>
<dbReference type="EMBL" id="CAJOBH010004618">
    <property type="protein sequence ID" value="CAF3996631.1"/>
    <property type="molecule type" value="Genomic_DNA"/>
</dbReference>
<dbReference type="Proteomes" id="UP000681967">
    <property type="component" value="Unassembled WGS sequence"/>
</dbReference>
<evidence type="ECO:0000259" key="1">
    <source>
        <dbReference type="Pfam" id="PF14534"/>
    </source>
</evidence>
<keyword evidence="11" id="KW-1185">Reference proteome</keyword>
<dbReference type="EMBL" id="CAJNOW010000058">
    <property type="protein sequence ID" value="CAF1221287.1"/>
    <property type="molecule type" value="Genomic_DNA"/>
</dbReference>
<evidence type="ECO:0000313" key="4">
    <source>
        <dbReference type="EMBL" id="CAF1913022.1"/>
    </source>
</evidence>
<evidence type="ECO:0000313" key="8">
    <source>
        <dbReference type="EMBL" id="CAF4011130.1"/>
    </source>
</evidence>
<evidence type="ECO:0000313" key="7">
    <source>
        <dbReference type="EMBL" id="CAF3996631.1"/>
    </source>
</evidence>
<evidence type="ECO:0000313" key="10">
    <source>
        <dbReference type="Proteomes" id="UP000663856"/>
    </source>
</evidence>
<dbReference type="EMBL" id="CAJOBG010006944">
    <property type="protein sequence ID" value="CAF4202337.1"/>
    <property type="molecule type" value="Genomic_DNA"/>
</dbReference>
<sequence length="113" mass="12842">MSFDSIDKLNREFERCYNNGQVKEAVTTYASDGRLFATDKQVYEGLSQIEKYYTDARAAGNSKVELHTGQVIQCGSDYFIEISQYKINTDGGNYVVVWKKDGGQCKKIIDIFN</sequence>
<evidence type="ECO:0000313" key="2">
    <source>
        <dbReference type="EMBL" id="CAF1221287.1"/>
    </source>
</evidence>
<dbReference type="EMBL" id="CAJOBJ010004779">
    <property type="protein sequence ID" value="CAF4011130.1"/>
    <property type="molecule type" value="Genomic_DNA"/>
</dbReference>
<dbReference type="Proteomes" id="UP000663855">
    <property type="component" value="Unassembled WGS sequence"/>
</dbReference>
<dbReference type="Proteomes" id="UP000663824">
    <property type="component" value="Unassembled WGS sequence"/>
</dbReference>
<dbReference type="EMBL" id="CAJNOV010008698">
    <property type="protein sequence ID" value="CAF1334567.1"/>
    <property type="molecule type" value="Genomic_DNA"/>
</dbReference>
<evidence type="ECO:0000313" key="11">
    <source>
        <dbReference type="Proteomes" id="UP000663866"/>
    </source>
</evidence>
<evidence type="ECO:0000313" key="3">
    <source>
        <dbReference type="EMBL" id="CAF1334567.1"/>
    </source>
</evidence>
<dbReference type="OrthoDB" id="5970825at2759"/>
<organism evidence="5 10">
    <name type="scientific">Rotaria magnacalcarata</name>
    <dbReference type="NCBI Taxonomy" id="392030"/>
    <lineage>
        <taxon>Eukaryota</taxon>
        <taxon>Metazoa</taxon>
        <taxon>Spiralia</taxon>
        <taxon>Gnathifera</taxon>
        <taxon>Rotifera</taxon>
        <taxon>Eurotatoria</taxon>
        <taxon>Bdelloidea</taxon>
        <taxon>Philodinida</taxon>
        <taxon>Philodinidae</taxon>
        <taxon>Rotaria</taxon>
    </lineage>
</organism>